<dbReference type="Proteomes" id="UP001347146">
    <property type="component" value="Unassembled WGS sequence"/>
</dbReference>
<dbReference type="EMBL" id="JAZDUF010000009">
    <property type="protein sequence ID" value="MEE3853203.1"/>
    <property type="molecule type" value="Genomic_DNA"/>
</dbReference>
<organism evidence="1 2">
    <name type="scientific">Gordonia sesuvii</name>
    <dbReference type="NCBI Taxonomy" id="3116777"/>
    <lineage>
        <taxon>Bacteria</taxon>
        <taxon>Bacillati</taxon>
        <taxon>Actinomycetota</taxon>
        <taxon>Actinomycetes</taxon>
        <taxon>Mycobacteriales</taxon>
        <taxon>Gordoniaceae</taxon>
        <taxon>Gordonia</taxon>
    </lineage>
</organism>
<dbReference type="RefSeq" id="WP_330436144.1">
    <property type="nucleotide sequence ID" value="NZ_JAZDUF010000009.1"/>
</dbReference>
<keyword evidence="2" id="KW-1185">Reference proteome</keyword>
<comment type="caution">
    <text evidence="1">The sequence shown here is derived from an EMBL/GenBank/DDBJ whole genome shotgun (WGS) entry which is preliminary data.</text>
</comment>
<name>A0ABU7MJA5_9ACTN</name>
<accession>A0ABU7MJA5</accession>
<gene>
    <name evidence="1" type="ORF">VZC37_22895</name>
</gene>
<proteinExistence type="predicted"/>
<reference evidence="1 2" key="1">
    <citation type="submission" date="2024-01" db="EMBL/GenBank/DDBJ databases">
        <title>Draft genome sequence of Gordonia sp. LSe1-13.</title>
        <authorList>
            <person name="Suphannarot A."/>
            <person name="Mingma R."/>
        </authorList>
    </citation>
    <scope>NUCLEOTIDE SEQUENCE [LARGE SCALE GENOMIC DNA]</scope>
    <source>
        <strain evidence="1 2">LSe1-13</strain>
    </source>
</reference>
<protein>
    <submittedName>
        <fullName evidence="1">Uncharacterized protein</fullName>
    </submittedName>
</protein>
<sequence length="69" mass="7432">MTADIDRIAVSTVDTARAANAGALLVSAVAVCRGDRVMLDLIARPIARHTREQLSDTEIERLNTALTQI</sequence>
<evidence type="ECO:0000313" key="1">
    <source>
        <dbReference type="EMBL" id="MEE3853203.1"/>
    </source>
</evidence>
<evidence type="ECO:0000313" key="2">
    <source>
        <dbReference type="Proteomes" id="UP001347146"/>
    </source>
</evidence>